<protein>
    <submittedName>
        <fullName evidence="11">ABC transporter permease</fullName>
    </submittedName>
</protein>
<gene>
    <name evidence="11" type="ORF">ACFOHH_10150</name>
</gene>
<keyword evidence="6 9" id="KW-0812">Transmembrane</keyword>
<evidence type="ECO:0000256" key="9">
    <source>
        <dbReference type="RuleBase" id="RU363032"/>
    </source>
</evidence>
<feature type="transmembrane region" description="Helical" evidence="9">
    <location>
        <begin position="191"/>
        <end position="217"/>
    </location>
</feature>
<feature type="transmembrane region" description="Helical" evidence="9">
    <location>
        <begin position="53"/>
        <end position="74"/>
    </location>
</feature>
<keyword evidence="4" id="KW-1003">Cell membrane</keyword>
<dbReference type="NCBIfam" id="TIGR01726">
    <property type="entry name" value="HEQRo_perm_3TM"/>
    <property type="match status" value="1"/>
</dbReference>
<evidence type="ECO:0000313" key="12">
    <source>
        <dbReference type="Proteomes" id="UP001595377"/>
    </source>
</evidence>
<dbReference type="PANTHER" id="PTHR30614:SF10">
    <property type="entry name" value="ARGININE ABC TRANSPORTER PERMEASE PROTEIN ARTM"/>
    <property type="match status" value="1"/>
</dbReference>
<comment type="similarity">
    <text evidence="2">Belongs to the binding-protein-dependent transport system permease family. HisMQ subfamily.</text>
</comment>
<keyword evidence="7 9" id="KW-1133">Transmembrane helix</keyword>
<evidence type="ECO:0000256" key="2">
    <source>
        <dbReference type="ARBA" id="ARBA00010072"/>
    </source>
</evidence>
<comment type="subcellular location">
    <subcellularLocation>
        <location evidence="1">Cell inner membrane</location>
        <topology evidence="1">Multi-pass membrane protein</topology>
    </subcellularLocation>
    <subcellularLocation>
        <location evidence="9">Cell membrane</location>
        <topology evidence="9">Multi-pass membrane protein</topology>
    </subcellularLocation>
</comment>
<evidence type="ECO:0000256" key="3">
    <source>
        <dbReference type="ARBA" id="ARBA00022448"/>
    </source>
</evidence>
<evidence type="ECO:0000256" key="1">
    <source>
        <dbReference type="ARBA" id="ARBA00004429"/>
    </source>
</evidence>
<keyword evidence="3 9" id="KW-0813">Transport</keyword>
<reference evidence="12" key="1">
    <citation type="journal article" date="2019" name="Int. J. Syst. Evol. Microbiol.">
        <title>The Global Catalogue of Microorganisms (GCM) 10K type strain sequencing project: providing services to taxonomists for standard genome sequencing and annotation.</title>
        <authorList>
            <consortium name="The Broad Institute Genomics Platform"/>
            <consortium name="The Broad Institute Genome Sequencing Center for Infectious Disease"/>
            <person name="Wu L."/>
            <person name="Ma J."/>
        </authorList>
    </citation>
    <scope>NUCLEOTIDE SEQUENCE [LARGE SCALE GENOMIC DNA]</scope>
    <source>
        <strain evidence="12">KCTC 52677</strain>
    </source>
</reference>
<dbReference type="Gene3D" id="1.10.3720.10">
    <property type="entry name" value="MetI-like"/>
    <property type="match status" value="1"/>
</dbReference>
<evidence type="ECO:0000256" key="5">
    <source>
        <dbReference type="ARBA" id="ARBA00022519"/>
    </source>
</evidence>
<evidence type="ECO:0000256" key="4">
    <source>
        <dbReference type="ARBA" id="ARBA00022475"/>
    </source>
</evidence>
<name>A0ABV7DEV4_9HYPH</name>
<dbReference type="Pfam" id="PF00528">
    <property type="entry name" value="BPD_transp_1"/>
    <property type="match status" value="1"/>
</dbReference>
<evidence type="ECO:0000313" key="11">
    <source>
        <dbReference type="EMBL" id="MFC3073465.1"/>
    </source>
</evidence>
<organism evidence="11 12">
    <name type="scientific">Shinella pollutisoli</name>
    <dbReference type="NCBI Taxonomy" id="2250594"/>
    <lineage>
        <taxon>Bacteria</taxon>
        <taxon>Pseudomonadati</taxon>
        <taxon>Pseudomonadota</taxon>
        <taxon>Alphaproteobacteria</taxon>
        <taxon>Hyphomicrobiales</taxon>
        <taxon>Rhizobiaceae</taxon>
        <taxon>Shinella</taxon>
    </lineage>
</organism>
<proteinExistence type="inferred from homology"/>
<feature type="transmembrane region" description="Helical" evidence="9">
    <location>
        <begin position="20"/>
        <end position="41"/>
    </location>
</feature>
<dbReference type="RefSeq" id="WP_257318214.1">
    <property type="nucleotide sequence ID" value="NZ_JANFDG010000044.1"/>
</dbReference>
<dbReference type="CDD" id="cd06261">
    <property type="entry name" value="TM_PBP2"/>
    <property type="match status" value="1"/>
</dbReference>
<evidence type="ECO:0000256" key="7">
    <source>
        <dbReference type="ARBA" id="ARBA00022989"/>
    </source>
</evidence>
<dbReference type="InterPro" id="IPR000515">
    <property type="entry name" value="MetI-like"/>
</dbReference>
<dbReference type="PANTHER" id="PTHR30614">
    <property type="entry name" value="MEMBRANE COMPONENT OF AMINO ACID ABC TRANSPORTER"/>
    <property type="match status" value="1"/>
</dbReference>
<keyword evidence="12" id="KW-1185">Reference proteome</keyword>
<dbReference type="InterPro" id="IPR035906">
    <property type="entry name" value="MetI-like_sf"/>
</dbReference>
<dbReference type="EMBL" id="JBHRSP010000016">
    <property type="protein sequence ID" value="MFC3073465.1"/>
    <property type="molecule type" value="Genomic_DNA"/>
</dbReference>
<sequence>MNFQMILESFPTLLEGVRLTLELALLSVSTGLVLAIGLTVARQSRFVALQLLAKGYVFVFRGTPLLVQLFLLYYGLSQFDAVRASIFWVVLRDPFWCSTIALALNTAAYVSEIIRGGVLSVPSGHIEAAHAVGMSRLTIMRRVVIPVAARQALPAYGNELILMIKATSLASTVTLLEVTGIARQIISRTYAVFEVFIAAGVIYLLINMVAVVAVHVADAWLHPERRRPPNTMPVRNA</sequence>
<evidence type="ECO:0000256" key="8">
    <source>
        <dbReference type="ARBA" id="ARBA00023136"/>
    </source>
</evidence>
<dbReference type="InterPro" id="IPR043429">
    <property type="entry name" value="ArtM/GltK/GlnP/TcyL/YhdX-like"/>
</dbReference>
<evidence type="ECO:0000259" key="10">
    <source>
        <dbReference type="PROSITE" id="PS50928"/>
    </source>
</evidence>
<feature type="domain" description="ABC transmembrane type-1" evidence="10">
    <location>
        <begin position="17"/>
        <end position="214"/>
    </location>
</feature>
<evidence type="ECO:0000256" key="6">
    <source>
        <dbReference type="ARBA" id="ARBA00022692"/>
    </source>
</evidence>
<dbReference type="PROSITE" id="PS50928">
    <property type="entry name" value="ABC_TM1"/>
    <property type="match status" value="1"/>
</dbReference>
<dbReference type="SUPFAM" id="SSF161098">
    <property type="entry name" value="MetI-like"/>
    <property type="match status" value="1"/>
</dbReference>
<keyword evidence="5" id="KW-0997">Cell inner membrane</keyword>
<keyword evidence="8 9" id="KW-0472">Membrane</keyword>
<comment type="caution">
    <text evidence="11">The sequence shown here is derived from an EMBL/GenBank/DDBJ whole genome shotgun (WGS) entry which is preliminary data.</text>
</comment>
<dbReference type="InterPro" id="IPR010065">
    <property type="entry name" value="AA_ABC_transptr_permease_3TM"/>
</dbReference>
<accession>A0ABV7DEV4</accession>
<dbReference type="Proteomes" id="UP001595377">
    <property type="component" value="Unassembled WGS sequence"/>
</dbReference>